<feature type="compositionally biased region" description="Low complexity" evidence="1">
    <location>
        <begin position="112"/>
        <end position="124"/>
    </location>
</feature>
<proteinExistence type="predicted"/>
<sequence length="435" mass="47120">MALKLAIENVTNLPDGGPVSIVVSGRRGIDIGRDSHLDWTLPDPNRFISGKHCEIRYTDGAYVLTDVSSNGTFLNDAPARMREPHRLRNGDRILIGQYIISVSLDGDEEAASEAARAPARPVAADLWESEGPSPAPIDPRSLKPVPDRPNAPDFLDWAMDVFDPLRDAPQATAASAGAKEDASWLPPPPAPAKPEAPPPVPSPRRPIWTSEEENLAAPEPAAAPPSAPSVSPAHARTEPGDAAGARFLRRFAEAADLPVEAIAQQDPEELAALLGGLMKIVAGDVKQLLQARLEAKRLARSANQTTIQAADNNPLKFSPTARDALRLMFGPPTRSYLAAAPALRQSFDDLKRHQLDTLAGMQGAVKMLIEDLDPEDIEKTLEPDRGLSALIASRKAKLWDAYVGRWRAKAHRHDDGLIGAFMFYFPQCYDRNGKS</sequence>
<dbReference type="EMBL" id="LR536450">
    <property type="protein sequence ID" value="VFU09578.1"/>
    <property type="molecule type" value="Genomic_DNA"/>
</dbReference>
<dbReference type="Pfam" id="PF00498">
    <property type="entry name" value="FHA"/>
    <property type="match status" value="1"/>
</dbReference>
<gene>
    <name evidence="3" type="ORF">MTUNDRAET4_2691</name>
</gene>
<organism evidence="3 4">
    <name type="scientific">Methylocella tundrae</name>
    <dbReference type="NCBI Taxonomy" id="227605"/>
    <lineage>
        <taxon>Bacteria</taxon>
        <taxon>Pseudomonadati</taxon>
        <taxon>Pseudomonadota</taxon>
        <taxon>Alphaproteobacteria</taxon>
        <taxon>Hyphomicrobiales</taxon>
        <taxon>Beijerinckiaceae</taxon>
        <taxon>Methylocella</taxon>
    </lineage>
</organism>
<dbReference type="InterPro" id="IPR046883">
    <property type="entry name" value="T6SS_FHA_C"/>
</dbReference>
<dbReference type="Gene3D" id="2.60.200.20">
    <property type="match status" value="1"/>
</dbReference>
<dbReference type="InterPro" id="IPR017735">
    <property type="entry name" value="T6SS_FHA"/>
</dbReference>
<dbReference type="PROSITE" id="PS50006">
    <property type="entry name" value="FHA_DOMAIN"/>
    <property type="match status" value="1"/>
</dbReference>
<evidence type="ECO:0000313" key="3">
    <source>
        <dbReference type="EMBL" id="VFU09578.1"/>
    </source>
</evidence>
<dbReference type="Proteomes" id="UP000294360">
    <property type="component" value="Chromosome"/>
</dbReference>
<dbReference type="AlphaFoldDB" id="A0A4U8Z2M6"/>
<dbReference type="NCBIfam" id="TIGR03354">
    <property type="entry name" value="VI_FHA"/>
    <property type="match status" value="1"/>
</dbReference>
<reference evidence="3 4" key="1">
    <citation type="submission" date="2019-03" db="EMBL/GenBank/DDBJ databases">
        <authorList>
            <person name="Kox A.R. M."/>
        </authorList>
    </citation>
    <scope>NUCLEOTIDE SEQUENCE [LARGE SCALE GENOMIC DNA]</scope>
    <source>
        <strain evidence="3">MTUNDRAET4 annotated genome</strain>
    </source>
</reference>
<dbReference type="Pfam" id="PF20232">
    <property type="entry name" value="T6SS_FHA_C"/>
    <property type="match status" value="1"/>
</dbReference>
<protein>
    <submittedName>
        <fullName evidence="3">FHA domain containing protein</fullName>
    </submittedName>
</protein>
<evidence type="ECO:0000259" key="2">
    <source>
        <dbReference type="PROSITE" id="PS50006"/>
    </source>
</evidence>
<dbReference type="RefSeq" id="WP_134489988.1">
    <property type="nucleotide sequence ID" value="NZ_CP139089.1"/>
</dbReference>
<feature type="compositionally biased region" description="Pro residues" evidence="1">
    <location>
        <begin position="185"/>
        <end position="204"/>
    </location>
</feature>
<dbReference type="OrthoDB" id="273564at2"/>
<dbReference type="KEGG" id="mtun:MTUNDRAET4_2691"/>
<dbReference type="InterPro" id="IPR008984">
    <property type="entry name" value="SMAD_FHA_dom_sf"/>
</dbReference>
<feature type="domain" description="FHA" evidence="2">
    <location>
        <begin position="29"/>
        <end position="79"/>
    </location>
</feature>
<feature type="region of interest" description="Disordered" evidence="1">
    <location>
        <begin position="169"/>
        <end position="239"/>
    </location>
</feature>
<dbReference type="CDD" id="cd00060">
    <property type="entry name" value="FHA"/>
    <property type="match status" value="1"/>
</dbReference>
<dbReference type="SUPFAM" id="SSF49879">
    <property type="entry name" value="SMAD/FHA domain"/>
    <property type="match status" value="1"/>
</dbReference>
<name>A0A4U8Z2M6_METTU</name>
<evidence type="ECO:0000256" key="1">
    <source>
        <dbReference type="SAM" id="MobiDB-lite"/>
    </source>
</evidence>
<dbReference type="SMART" id="SM00240">
    <property type="entry name" value="FHA"/>
    <property type="match status" value="1"/>
</dbReference>
<feature type="region of interest" description="Disordered" evidence="1">
    <location>
        <begin position="111"/>
        <end position="149"/>
    </location>
</feature>
<evidence type="ECO:0000313" key="4">
    <source>
        <dbReference type="Proteomes" id="UP000294360"/>
    </source>
</evidence>
<accession>A0A4U8Z2M6</accession>
<dbReference type="InterPro" id="IPR000253">
    <property type="entry name" value="FHA_dom"/>
</dbReference>